<dbReference type="InterPro" id="IPR050445">
    <property type="entry name" value="Bact_polysacc_biosynth/exp"/>
</dbReference>
<gene>
    <name evidence="10" type="ORF">CKO28_19175</name>
</gene>
<comment type="subcellular location">
    <subcellularLocation>
        <location evidence="1">Cell membrane</location>
        <topology evidence="1">Multi-pass membrane protein</topology>
    </subcellularLocation>
</comment>
<evidence type="ECO:0000256" key="7">
    <source>
        <dbReference type="SAM" id="MobiDB-lite"/>
    </source>
</evidence>
<dbReference type="EMBL" id="NRRL01000077">
    <property type="protein sequence ID" value="MBK1670162.1"/>
    <property type="molecule type" value="Genomic_DNA"/>
</dbReference>
<feature type="transmembrane region" description="Helical" evidence="8">
    <location>
        <begin position="436"/>
        <end position="459"/>
    </location>
</feature>
<evidence type="ECO:0000313" key="10">
    <source>
        <dbReference type="EMBL" id="MBK1670162.1"/>
    </source>
</evidence>
<keyword evidence="3 8" id="KW-0812">Transmembrane</keyword>
<feature type="coiled-coil region" evidence="6">
    <location>
        <begin position="168"/>
        <end position="237"/>
    </location>
</feature>
<feature type="transmembrane region" description="Helical" evidence="8">
    <location>
        <begin position="494"/>
        <end position="517"/>
    </location>
</feature>
<proteinExistence type="predicted"/>
<keyword evidence="2" id="KW-1003">Cell membrane</keyword>
<dbReference type="Pfam" id="PF02706">
    <property type="entry name" value="Wzz"/>
    <property type="match status" value="1"/>
</dbReference>
<reference evidence="10 11" key="1">
    <citation type="journal article" date="2020" name="Microorganisms">
        <title>Osmotic Adaptation and Compatible Solute Biosynthesis of Phototrophic Bacteria as Revealed from Genome Analyses.</title>
        <authorList>
            <person name="Imhoff J.F."/>
            <person name="Rahn T."/>
            <person name="Kunzel S."/>
            <person name="Keller A."/>
            <person name="Neulinger S.C."/>
        </authorList>
    </citation>
    <scope>NUCLEOTIDE SEQUENCE [LARGE SCALE GENOMIC DNA]</scope>
    <source>
        <strain evidence="10 11">DSM 9895</strain>
    </source>
</reference>
<keyword evidence="6" id="KW-0175">Coiled coil</keyword>
<evidence type="ECO:0000256" key="3">
    <source>
        <dbReference type="ARBA" id="ARBA00022692"/>
    </source>
</evidence>
<evidence type="ECO:0000256" key="4">
    <source>
        <dbReference type="ARBA" id="ARBA00022989"/>
    </source>
</evidence>
<protein>
    <recommendedName>
        <fullName evidence="9">Polysaccharide chain length determinant N-terminal domain-containing protein</fullName>
    </recommendedName>
</protein>
<evidence type="ECO:0000256" key="8">
    <source>
        <dbReference type="SAM" id="Phobius"/>
    </source>
</evidence>
<name>A0ABS1DJR4_9PROT</name>
<feature type="transmembrane region" description="Helical" evidence="8">
    <location>
        <begin position="21"/>
        <end position="38"/>
    </location>
</feature>
<keyword evidence="5 8" id="KW-0472">Membrane</keyword>
<accession>A0ABS1DJR4</accession>
<evidence type="ECO:0000256" key="2">
    <source>
        <dbReference type="ARBA" id="ARBA00022475"/>
    </source>
</evidence>
<evidence type="ECO:0000256" key="5">
    <source>
        <dbReference type="ARBA" id="ARBA00023136"/>
    </source>
</evidence>
<keyword evidence="4 8" id="KW-1133">Transmembrane helix</keyword>
<comment type="caution">
    <text evidence="10">The sequence shown here is derived from an EMBL/GenBank/DDBJ whole genome shotgun (WGS) entry which is preliminary data.</text>
</comment>
<dbReference type="PANTHER" id="PTHR32309">
    <property type="entry name" value="TYROSINE-PROTEIN KINASE"/>
    <property type="match status" value="1"/>
</dbReference>
<organism evidence="10 11">
    <name type="scientific">Rhodovibrio sodomensis</name>
    <dbReference type="NCBI Taxonomy" id="1088"/>
    <lineage>
        <taxon>Bacteria</taxon>
        <taxon>Pseudomonadati</taxon>
        <taxon>Pseudomonadota</taxon>
        <taxon>Alphaproteobacteria</taxon>
        <taxon>Rhodospirillales</taxon>
        <taxon>Rhodovibrionaceae</taxon>
        <taxon>Rhodovibrio</taxon>
    </lineage>
</organism>
<keyword evidence="11" id="KW-1185">Reference proteome</keyword>
<evidence type="ECO:0000313" key="11">
    <source>
        <dbReference type="Proteomes" id="UP001296873"/>
    </source>
</evidence>
<dbReference type="RefSeq" id="WP_200342511.1">
    <property type="nucleotide sequence ID" value="NZ_NRRL01000077.1"/>
</dbReference>
<feature type="domain" description="Polysaccharide chain length determinant N-terminal" evidence="9">
    <location>
        <begin position="12"/>
        <end position="93"/>
    </location>
</feature>
<dbReference type="Proteomes" id="UP001296873">
    <property type="component" value="Unassembled WGS sequence"/>
</dbReference>
<sequence>MISELWDQIFYYLDALWRRRWLALLVAVGVAAAGWTYVAQMPSQYTSEAKIYVDTKSVLGPLLQGVAIDGDTQRQIEVMRQTLKTRSNMQEIVRRTDLDLQAESAEELDALAQRVSAGLTISSNQENIFTVSYTGRNPQLARDIVNEATTIFIENNLGDNRSDINQAQTFIRNQVQSYRERLNEAEQRLAEFKRENANTLPGNTSYGEELEQVKSKLAALRGALADARARVELLRRELEQTPEMLTQQGGNLGPPSNIDARIMELRAKLDDLKSQYTAEHPDVERAQRQLQSLMKEKSSGPSGSLEASDGSGPDRTSGTEGQDGGIKIPNPTYTDLRVQFVEARSNVESLTQQVARTQQALESLRKKRDEVFQVEAKLKELQRDYSVIQNRYQTMLSRLETAKMSEERNQQAEGVKFRMIENPQVPSAPSGPNRPVYLAAAFVLSVGTGGGLALFLGIIKTSFGSVQHIRREYDVPVLGTLSRQPEPGERKWRIINLAAFVVTSTAFVACFAGLLVVEQMYGLGNIDPGVLSRFGLTQLVAAVRG</sequence>
<evidence type="ECO:0000256" key="1">
    <source>
        <dbReference type="ARBA" id="ARBA00004651"/>
    </source>
</evidence>
<dbReference type="InterPro" id="IPR014345">
    <property type="entry name" value="XrtA_polysacc_chain"/>
</dbReference>
<dbReference type="InterPro" id="IPR003856">
    <property type="entry name" value="LPS_length_determ_N"/>
</dbReference>
<dbReference type="PANTHER" id="PTHR32309:SF13">
    <property type="entry name" value="FERRIC ENTEROBACTIN TRANSPORT PROTEIN FEPE"/>
    <property type="match status" value="1"/>
</dbReference>
<evidence type="ECO:0000256" key="6">
    <source>
        <dbReference type="SAM" id="Coils"/>
    </source>
</evidence>
<dbReference type="NCBIfam" id="TIGR03007">
    <property type="entry name" value="pepcterm_ChnLen"/>
    <property type="match status" value="1"/>
</dbReference>
<evidence type="ECO:0000259" key="9">
    <source>
        <dbReference type="Pfam" id="PF02706"/>
    </source>
</evidence>
<feature type="coiled-coil region" evidence="6">
    <location>
        <begin position="340"/>
        <end position="398"/>
    </location>
</feature>
<feature type="region of interest" description="Disordered" evidence="7">
    <location>
        <begin position="290"/>
        <end position="331"/>
    </location>
</feature>